<feature type="non-terminal residue" evidence="2">
    <location>
        <position position="1"/>
    </location>
</feature>
<feature type="region of interest" description="Disordered" evidence="1">
    <location>
        <begin position="99"/>
        <end position="123"/>
    </location>
</feature>
<feature type="compositionally biased region" description="Basic and acidic residues" evidence="1">
    <location>
        <begin position="62"/>
        <end position="74"/>
    </location>
</feature>
<accession>A0A0B6YX99</accession>
<evidence type="ECO:0000313" key="2">
    <source>
        <dbReference type="EMBL" id="CEK60336.1"/>
    </source>
</evidence>
<protein>
    <submittedName>
        <fullName evidence="2">Uncharacterized protein</fullName>
    </submittedName>
</protein>
<feature type="region of interest" description="Disordered" evidence="1">
    <location>
        <begin position="21"/>
        <end position="74"/>
    </location>
</feature>
<gene>
    <name evidence="2" type="primary">ORF39115</name>
</gene>
<dbReference type="AlphaFoldDB" id="A0A0B6YX99"/>
<name>A0A0B6YX99_9EUPU</name>
<feature type="compositionally biased region" description="Basic residues" evidence="1">
    <location>
        <begin position="41"/>
        <end position="53"/>
    </location>
</feature>
<dbReference type="EMBL" id="HACG01013471">
    <property type="protein sequence ID" value="CEK60336.1"/>
    <property type="molecule type" value="Transcribed_RNA"/>
</dbReference>
<feature type="non-terminal residue" evidence="2">
    <location>
        <position position="164"/>
    </location>
</feature>
<reference evidence="2" key="1">
    <citation type="submission" date="2014-12" db="EMBL/GenBank/DDBJ databases">
        <title>Insight into the proteome of Arion vulgaris.</title>
        <authorList>
            <person name="Aradska J."/>
            <person name="Bulat T."/>
            <person name="Smidak R."/>
            <person name="Sarate P."/>
            <person name="Gangsoo J."/>
            <person name="Sialana F."/>
            <person name="Bilban M."/>
            <person name="Lubec G."/>
        </authorList>
    </citation>
    <scope>NUCLEOTIDE SEQUENCE</scope>
    <source>
        <tissue evidence="2">Skin</tissue>
    </source>
</reference>
<evidence type="ECO:0000256" key="1">
    <source>
        <dbReference type="SAM" id="MobiDB-lite"/>
    </source>
</evidence>
<sequence length="164" mass="18020">EMMDPAEKSMFFDKLGLVPVNENQMTEVEKKTRSLTEVSRTRKSPLHSARAQHRSSGSSSTEAHHGVKRKLNETDKILQNIHEVKVGLLKQNTSYVGQLKNSNTSGPLRLTQNPGTSTKSQTYSSPETFVAHLSQLQDSLKLPASNDHHLFLGASNSLPNSGVA</sequence>
<organism evidence="2">
    <name type="scientific">Arion vulgaris</name>
    <dbReference type="NCBI Taxonomy" id="1028688"/>
    <lineage>
        <taxon>Eukaryota</taxon>
        <taxon>Metazoa</taxon>
        <taxon>Spiralia</taxon>
        <taxon>Lophotrochozoa</taxon>
        <taxon>Mollusca</taxon>
        <taxon>Gastropoda</taxon>
        <taxon>Heterobranchia</taxon>
        <taxon>Euthyneura</taxon>
        <taxon>Panpulmonata</taxon>
        <taxon>Eupulmonata</taxon>
        <taxon>Stylommatophora</taxon>
        <taxon>Helicina</taxon>
        <taxon>Arionoidea</taxon>
        <taxon>Arionidae</taxon>
        <taxon>Arion</taxon>
    </lineage>
</organism>
<proteinExistence type="predicted"/>